<protein>
    <submittedName>
        <fullName evidence="1">Uncharacterized protein</fullName>
    </submittedName>
</protein>
<sequence>MEIQPANDAERIAVLRHLHAQLRIAVPSLVVAPDSDEVRMMLDDLRRTIDDKWRMLTAAAPRTLAALRCAFEYAGTGRPDQCASELVAAHRHLAAILNS</sequence>
<accession>A0A2N3Y4Q2</accession>
<proteinExistence type="predicted"/>
<dbReference type="AlphaFoldDB" id="A0A2N3Y4Q2"/>
<gene>
    <name evidence="1" type="ORF">A8926_5940</name>
</gene>
<comment type="caution">
    <text evidence="1">The sequence shown here is derived from an EMBL/GenBank/DDBJ whole genome shotgun (WGS) entry which is preliminary data.</text>
</comment>
<dbReference type="RefSeq" id="WP_010311994.1">
    <property type="nucleotide sequence ID" value="NZ_CP061007.1"/>
</dbReference>
<dbReference type="EMBL" id="PJNB01000001">
    <property type="protein sequence ID" value="PKW17912.1"/>
    <property type="molecule type" value="Genomic_DNA"/>
</dbReference>
<organism evidence="1 2">
    <name type="scientific">Saccharopolyspora spinosa</name>
    <dbReference type="NCBI Taxonomy" id="60894"/>
    <lineage>
        <taxon>Bacteria</taxon>
        <taxon>Bacillati</taxon>
        <taxon>Actinomycetota</taxon>
        <taxon>Actinomycetes</taxon>
        <taxon>Pseudonocardiales</taxon>
        <taxon>Pseudonocardiaceae</taxon>
        <taxon>Saccharopolyspora</taxon>
    </lineage>
</organism>
<name>A0A2N3Y4Q2_SACSN</name>
<reference evidence="1" key="1">
    <citation type="submission" date="2017-12" db="EMBL/GenBank/DDBJ databases">
        <title>Sequencing the genomes of 1000 Actinobacteria strains.</title>
        <authorList>
            <person name="Klenk H.-P."/>
        </authorList>
    </citation>
    <scope>NUCLEOTIDE SEQUENCE [LARGE SCALE GENOMIC DNA]</scope>
    <source>
        <strain evidence="1">DSM 44228</strain>
    </source>
</reference>
<evidence type="ECO:0000313" key="1">
    <source>
        <dbReference type="EMBL" id="PKW17912.1"/>
    </source>
</evidence>
<keyword evidence="2" id="KW-1185">Reference proteome</keyword>
<dbReference type="Proteomes" id="UP000233786">
    <property type="component" value="Unassembled WGS sequence"/>
</dbReference>
<evidence type="ECO:0000313" key="2">
    <source>
        <dbReference type="Proteomes" id="UP000233786"/>
    </source>
</evidence>